<dbReference type="EMBL" id="AP022557">
    <property type="protein sequence ID" value="BBW95889.1"/>
    <property type="molecule type" value="Genomic_DNA"/>
</dbReference>
<name>A0A679FLT2_9BACL</name>
<gene>
    <name evidence="1" type="ORF">GsuE55_07220</name>
</gene>
<evidence type="ECO:0000313" key="2">
    <source>
        <dbReference type="Proteomes" id="UP000501421"/>
    </source>
</evidence>
<organism evidence="1 2">
    <name type="scientific">Geobacillus subterraneus</name>
    <dbReference type="NCBI Taxonomy" id="129338"/>
    <lineage>
        <taxon>Bacteria</taxon>
        <taxon>Bacillati</taxon>
        <taxon>Bacillota</taxon>
        <taxon>Bacilli</taxon>
        <taxon>Bacillales</taxon>
        <taxon>Anoxybacillaceae</taxon>
        <taxon>Geobacillus</taxon>
    </lineage>
</organism>
<dbReference type="AlphaFoldDB" id="A0A679FLT2"/>
<proteinExistence type="predicted"/>
<evidence type="ECO:0000313" key="1">
    <source>
        <dbReference type="EMBL" id="BBW95889.1"/>
    </source>
</evidence>
<protein>
    <submittedName>
        <fullName evidence="1">Uncharacterized protein</fullName>
    </submittedName>
</protein>
<keyword evidence="2" id="KW-1185">Reference proteome</keyword>
<accession>A0A679FLT2</accession>
<sequence>MRRSEIPVDMKGRTYYNQNRCLAIVQCQKVNDGDGTIKKVVDKQRMTIIIIYCRDEMNAAQSNGNNRLTF</sequence>
<reference evidence="2" key="1">
    <citation type="journal article" date="2020" name="Microbiol. Resour. Announc.">
        <title>Complete Genome Sequence of Geobacillus sp. Strain E55-1, Isolated from Mine Geyser in Japan.</title>
        <authorList>
            <person name="Miyazaki K."/>
            <person name="Hase E."/>
            <person name="Tokito N."/>
        </authorList>
    </citation>
    <scope>NUCLEOTIDE SEQUENCE [LARGE SCALE GENOMIC DNA]</scope>
    <source>
        <strain evidence="2">E55-1</strain>
    </source>
</reference>
<dbReference type="Proteomes" id="UP000501421">
    <property type="component" value="Chromosome"/>
</dbReference>